<keyword evidence="5" id="KW-0762">Sugar transport</keyword>
<evidence type="ECO:0000256" key="8">
    <source>
        <dbReference type="ARBA" id="ARBA00023136"/>
    </source>
</evidence>
<protein>
    <recommendedName>
        <fullName evidence="10">Xylose transport system permease protein XylH</fullName>
    </recommendedName>
</protein>
<accession>A0A4Q9KJM0</accession>
<evidence type="ECO:0000313" key="14">
    <source>
        <dbReference type="Proteomes" id="UP000291933"/>
    </source>
</evidence>
<evidence type="ECO:0000313" key="13">
    <source>
        <dbReference type="EMBL" id="TBT94578.1"/>
    </source>
</evidence>
<dbReference type="Proteomes" id="UP000291933">
    <property type="component" value="Unassembled WGS sequence"/>
</dbReference>
<evidence type="ECO:0000256" key="5">
    <source>
        <dbReference type="ARBA" id="ARBA00022597"/>
    </source>
</evidence>
<keyword evidence="2" id="KW-0813">Transport</keyword>
<keyword evidence="8 12" id="KW-0472">Membrane</keyword>
<evidence type="ECO:0000256" key="4">
    <source>
        <dbReference type="ARBA" id="ARBA00022519"/>
    </source>
</evidence>
<evidence type="ECO:0000256" key="3">
    <source>
        <dbReference type="ARBA" id="ARBA00022475"/>
    </source>
</evidence>
<keyword evidence="4" id="KW-0997">Cell inner membrane</keyword>
<evidence type="ECO:0000256" key="6">
    <source>
        <dbReference type="ARBA" id="ARBA00022692"/>
    </source>
</evidence>
<dbReference type="PANTHER" id="PTHR32196:SF32">
    <property type="entry name" value="XYLOSE TRANSPORT SYSTEM PERMEASE PROTEIN XYLH"/>
    <property type="match status" value="1"/>
</dbReference>
<organism evidence="13 14">
    <name type="scientific">Propioniciclava tarda</name>
    <dbReference type="NCBI Taxonomy" id="433330"/>
    <lineage>
        <taxon>Bacteria</taxon>
        <taxon>Bacillati</taxon>
        <taxon>Actinomycetota</taxon>
        <taxon>Actinomycetes</taxon>
        <taxon>Propionibacteriales</taxon>
        <taxon>Propionibacteriaceae</taxon>
        <taxon>Propioniciclava</taxon>
    </lineage>
</organism>
<dbReference type="AlphaFoldDB" id="A0A4Q9KJM0"/>
<feature type="transmembrane region" description="Helical" evidence="12">
    <location>
        <begin position="195"/>
        <end position="212"/>
    </location>
</feature>
<keyword evidence="3" id="KW-1003">Cell membrane</keyword>
<evidence type="ECO:0000256" key="11">
    <source>
        <dbReference type="SAM" id="MobiDB-lite"/>
    </source>
</evidence>
<reference evidence="13 14" key="1">
    <citation type="submission" date="2019-01" db="EMBL/GenBank/DDBJ databases">
        <title>Lactibacter flavus gen. nov., sp. nov., a novel bacterium of the family Propionibacteriaceae isolated from raw milk and dairy products.</title>
        <authorList>
            <person name="Huptas C."/>
            <person name="Wenning M."/>
            <person name="Breitenwieser F."/>
            <person name="Doll E."/>
            <person name="Von Neubeck M."/>
            <person name="Busse H.-J."/>
            <person name="Scherer S."/>
        </authorList>
    </citation>
    <scope>NUCLEOTIDE SEQUENCE [LARGE SCALE GENOMIC DNA]</scope>
    <source>
        <strain evidence="13 14">DSM 22130</strain>
    </source>
</reference>
<feature type="transmembrane region" description="Helical" evidence="12">
    <location>
        <begin position="150"/>
        <end position="183"/>
    </location>
</feature>
<evidence type="ECO:0000256" key="7">
    <source>
        <dbReference type="ARBA" id="ARBA00022989"/>
    </source>
</evidence>
<proteinExistence type="predicted"/>
<keyword evidence="6 12" id="KW-0812">Transmembrane</keyword>
<dbReference type="Pfam" id="PF02653">
    <property type="entry name" value="BPD_transp_2"/>
    <property type="match status" value="1"/>
</dbReference>
<dbReference type="GO" id="GO:0005886">
    <property type="term" value="C:plasma membrane"/>
    <property type="evidence" value="ECO:0007669"/>
    <property type="project" value="UniProtKB-SubCell"/>
</dbReference>
<feature type="transmembrane region" description="Helical" evidence="12">
    <location>
        <begin position="114"/>
        <end position="138"/>
    </location>
</feature>
<dbReference type="GO" id="GO:0022857">
    <property type="term" value="F:transmembrane transporter activity"/>
    <property type="evidence" value="ECO:0007669"/>
    <property type="project" value="InterPro"/>
</dbReference>
<evidence type="ECO:0000256" key="9">
    <source>
        <dbReference type="ARBA" id="ARBA00035611"/>
    </source>
</evidence>
<name>A0A4Q9KJM0_PROTD</name>
<keyword evidence="14" id="KW-1185">Reference proteome</keyword>
<evidence type="ECO:0000256" key="1">
    <source>
        <dbReference type="ARBA" id="ARBA00004651"/>
    </source>
</evidence>
<dbReference type="InterPro" id="IPR001851">
    <property type="entry name" value="ABC_transp_permease"/>
</dbReference>
<gene>
    <name evidence="13" type="ORF">ET996_09930</name>
</gene>
<comment type="subcellular location">
    <subcellularLocation>
        <location evidence="1">Cell membrane</location>
        <topology evidence="1">Multi-pass membrane protein</topology>
    </subcellularLocation>
</comment>
<keyword evidence="7 12" id="KW-1133">Transmembrane helix</keyword>
<comment type="caution">
    <text evidence="13">The sequence shown here is derived from an EMBL/GenBank/DDBJ whole genome shotgun (WGS) entry which is preliminary data.</text>
</comment>
<dbReference type="PANTHER" id="PTHR32196">
    <property type="entry name" value="ABC TRANSPORTER PERMEASE PROTEIN YPHD-RELATED-RELATED"/>
    <property type="match status" value="1"/>
</dbReference>
<evidence type="ECO:0000256" key="2">
    <source>
        <dbReference type="ARBA" id="ARBA00022448"/>
    </source>
</evidence>
<evidence type="ECO:0000256" key="10">
    <source>
        <dbReference type="ARBA" id="ARBA00035686"/>
    </source>
</evidence>
<dbReference type="EMBL" id="SDMR01000012">
    <property type="protein sequence ID" value="TBT94578.1"/>
    <property type="molecule type" value="Genomic_DNA"/>
</dbReference>
<evidence type="ECO:0000256" key="12">
    <source>
        <dbReference type="SAM" id="Phobius"/>
    </source>
</evidence>
<sequence length="269" mass="27592">MRQPADEDDGDAVGLGQGDLGRLAARGHHRDALDAVLDERVHAVHHLGGAGICVHPDDGGVAGGSGGGLDRAHRGRRHPSSREVVHRSNSCWPPGHRGRHAADLSGVDAKKVDFFVMVNMAFLAAIAGMVFTAYLNAANPKDGTNFELDAIAACFIGGAAVTGGVGTVIGAMTGGLVMGVLNLGLANMSVDQNRILLIKGLVLLAAVAFDVVSKKRGKPSFIGLIMRGFSGKSSDGAKALAASDLETAQPKVNAVAEAAKIDITKEPGV</sequence>
<dbReference type="OrthoDB" id="3468954at2"/>
<comment type="function">
    <text evidence="9">Part of the binding-protein-dependent transport system for D-xylose. Probably responsible for the translocation of the substrate across the membrane.</text>
</comment>
<feature type="region of interest" description="Disordered" evidence="11">
    <location>
        <begin position="63"/>
        <end position="98"/>
    </location>
</feature>